<reference evidence="2" key="1">
    <citation type="submission" date="2021-01" db="EMBL/GenBank/DDBJ databases">
        <authorList>
            <person name="Li R."/>
            <person name="Bekaert M."/>
        </authorList>
    </citation>
    <scope>NUCLEOTIDE SEQUENCE</scope>
    <source>
        <strain evidence="2">Farmed</strain>
    </source>
</reference>
<proteinExistence type="predicted"/>
<keyword evidence="1" id="KW-0812">Transmembrane</keyword>
<comment type="caution">
    <text evidence="2">The sequence shown here is derived from an EMBL/GenBank/DDBJ whole genome shotgun (WGS) entry which is preliminary data.</text>
</comment>
<gene>
    <name evidence="2" type="ORF">SPHA_43079</name>
</gene>
<keyword evidence="1" id="KW-1133">Transmembrane helix</keyword>
<accession>A0A812CY82</accession>
<dbReference type="AlphaFoldDB" id="A0A812CY82"/>
<feature type="transmembrane region" description="Helical" evidence="1">
    <location>
        <begin position="75"/>
        <end position="95"/>
    </location>
</feature>
<sequence>MFLFSILFCRFFISPFFFSPLPIPLFICLFVTGPSFTPPPAGQLPPLSLSLSLSLSLCVKHFSCSAISLSLSIPLSLSLPLILSLSFSVHISLTYTGKQRPSSSSPVVSFLSLHFVNEPRYFFSPFNSFSISFRYISIHFSRSDDKPTVSYSIQELQVYKTPFIQDVY</sequence>
<feature type="transmembrane region" description="Helical" evidence="1">
    <location>
        <begin position="7"/>
        <end position="32"/>
    </location>
</feature>
<dbReference type="EMBL" id="CAHIKZ030002137">
    <property type="protein sequence ID" value="CAE1281830.1"/>
    <property type="molecule type" value="Genomic_DNA"/>
</dbReference>
<keyword evidence="1" id="KW-0472">Membrane</keyword>
<keyword evidence="3" id="KW-1185">Reference proteome</keyword>
<name>A0A812CY82_ACAPH</name>
<dbReference type="Proteomes" id="UP000597762">
    <property type="component" value="Unassembled WGS sequence"/>
</dbReference>
<organism evidence="2 3">
    <name type="scientific">Acanthosepion pharaonis</name>
    <name type="common">Pharaoh cuttlefish</name>
    <name type="synonym">Sepia pharaonis</name>
    <dbReference type="NCBI Taxonomy" id="158019"/>
    <lineage>
        <taxon>Eukaryota</taxon>
        <taxon>Metazoa</taxon>
        <taxon>Spiralia</taxon>
        <taxon>Lophotrochozoa</taxon>
        <taxon>Mollusca</taxon>
        <taxon>Cephalopoda</taxon>
        <taxon>Coleoidea</taxon>
        <taxon>Decapodiformes</taxon>
        <taxon>Sepiida</taxon>
        <taxon>Sepiina</taxon>
        <taxon>Sepiidae</taxon>
        <taxon>Acanthosepion</taxon>
    </lineage>
</organism>
<evidence type="ECO:0000256" key="1">
    <source>
        <dbReference type="SAM" id="Phobius"/>
    </source>
</evidence>
<evidence type="ECO:0000313" key="3">
    <source>
        <dbReference type="Proteomes" id="UP000597762"/>
    </source>
</evidence>
<evidence type="ECO:0000313" key="2">
    <source>
        <dbReference type="EMBL" id="CAE1281830.1"/>
    </source>
</evidence>
<protein>
    <submittedName>
        <fullName evidence="2">Uncharacterized protein</fullName>
    </submittedName>
</protein>